<feature type="region of interest" description="Disordered" evidence="1">
    <location>
        <begin position="45"/>
        <end position="91"/>
    </location>
</feature>
<keyword evidence="3" id="KW-1185">Reference proteome</keyword>
<evidence type="ECO:0000313" key="2">
    <source>
        <dbReference type="EMBL" id="KDP21556.1"/>
    </source>
</evidence>
<protein>
    <submittedName>
        <fullName evidence="2">Uncharacterized protein</fullName>
    </submittedName>
</protein>
<name>A0A067JCI9_JATCU</name>
<accession>A0A067JCI9</accession>
<evidence type="ECO:0000256" key="1">
    <source>
        <dbReference type="SAM" id="MobiDB-lite"/>
    </source>
</evidence>
<sequence>MGDGSIPTFELKKMIERIVISSLEKLLHSDKGKEHVNIKYDEKKGELEKKEQANETWQDEESFTKKVTNKNSESEWSADSCSGASHYTPQASGSRHFIIDPPLLALFQSGTFRIKERPNATTCGAHHTYVVHHFTCGTRHFI</sequence>
<dbReference type="AlphaFoldDB" id="A0A067JCI9"/>
<gene>
    <name evidence="2" type="ORF">JCGZ_03664</name>
</gene>
<evidence type="ECO:0000313" key="3">
    <source>
        <dbReference type="Proteomes" id="UP000027138"/>
    </source>
</evidence>
<dbReference type="Proteomes" id="UP000027138">
    <property type="component" value="Unassembled WGS sequence"/>
</dbReference>
<dbReference type="EMBL" id="KK915655">
    <property type="protein sequence ID" value="KDP21556.1"/>
    <property type="molecule type" value="Genomic_DNA"/>
</dbReference>
<proteinExistence type="predicted"/>
<organism evidence="2 3">
    <name type="scientific">Jatropha curcas</name>
    <name type="common">Barbados nut</name>
    <dbReference type="NCBI Taxonomy" id="180498"/>
    <lineage>
        <taxon>Eukaryota</taxon>
        <taxon>Viridiplantae</taxon>
        <taxon>Streptophyta</taxon>
        <taxon>Embryophyta</taxon>
        <taxon>Tracheophyta</taxon>
        <taxon>Spermatophyta</taxon>
        <taxon>Magnoliopsida</taxon>
        <taxon>eudicotyledons</taxon>
        <taxon>Gunneridae</taxon>
        <taxon>Pentapetalae</taxon>
        <taxon>rosids</taxon>
        <taxon>fabids</taxon>
        <taxon>Malpighiales</taxon>
        <taxon>Euphorbiaceae</taxon>
        <taxon>Crotonoideae</taxon>
        <taxon>Jatropheae</taxon>
        <taxon>Jatropha</taxon>
    </lineage>
</organism>
<reference evidence="2 3" key="1">
    <citation type="journal article" date="2014" name="PLoS ONE">
        <title>Global Analysis of Gene Expression Profiles in Physic Nut (Jatropha curcas L.) Seedlings Exposed to Salt Stress.</title>
        <authorList>
            <person name="Zhang L."/>
            <person name="Zhang C."/>
            <person name="Wu P."/>
            <person name="Chen Y."/>
            <person name="Li M."/>
            <person name="Jiang H."/>
            <person name="Wu G."/>
        </authorList>
    </citation>
    <scope>NUCLEOTIDE SEQUENCE [LARGE SCALE GENOMIC DNA]</scope>
    <source>
        <strain evidence="3">cv. GZQX0401</strain>
        <tissue evidence="2">Young leaves</tissue>
    </source>
</reference>
<feature type="compositionally biased region" description="Polar residues" evidence="1">
    <location>
        <begin position="65"/>
        <end position="91"/>
    </location>
</feature>